<proteinExistence type="predicted"/>
<keyword evidence="3" id="KW-1185">Reference proteome</keyword>
<gene>
    <name evidence="2" type="ORF">C0Q70_19921</name>
</gene>
<accession>A0A2T7NE68</accession>
<name>A0A2T7NE68_POMCA</name>
<organism evidence="2 3">
    <name type="scientific">Pomacea canaliculata</name>
    <name type="common">Golden apple snail</name>
    <dbReference type="NCBI Taxonomy" id="400727"/>
    <lineage>
        <taxon>Eukaryota</taxon>
        <taxon>Metazoa</taxon>
        <taxon>Spiralia</taxon>
        <taxon>Lophotrochozoa</taxon>
        <taxon>Mollusca</taxon>
        <taxon>Gastropoda</taxon>
        <taxon>Caenogastropoda</taxon>
        <taxon>Architaenioglossa</taxon>
        <taxon>Ampullarioidea</taxon>
        <taxon>Ampullariidae</taxon>
        <taxon>Pomacea</taxon>
    </lineage>
</organism>
<feature type="region of interest" description="Disordered" evidence="1">
    <location>
        <begin position="105"/>
        <end position="129"/>
    </location>
</feature>
<dbReference type="Proteomes" id="UP000245119">
    <property type="component" value="Linkage Group LG13"/>
</dbReference>
<evidence type="ECO:0000256" key="1">
    <source>
        <dbReference type="SAM" id="MobiDB-lite"/>
    </source>
</evidence>
<sequence>MEDLKNGERWREGERSAGYFSWGDAAAWRHRHPAQRGRCDDSGAQTRAMRTNHNDDNTRHTATSRPQFPAHAQPPAILPHGRPLHAIERPDNRFDTTIHHVLPHLDPLIGNKTPTQATMQPGDQRLELP</sequence>
<evidence type="ECO:0000313" key="2">
    <source>
        <dbReference type="EMBL" id="PVD19432.1"/>
    </source>
</evidence>
<dbReference type="AlphaFoldDB" id="A0A2T7NE68"/>
<reference evidence="2 3" key="1">
    <citation type="submission" date="2018-04" db="EMBL/GenBank/DDBJ databases">
        <title>The genome of golden apple snail Pomacea canaliculata provides insight into stress tolerance and invasive adaptation.</title>
        <authorList>
            <person name="Liu C."/>
            <person name="Liu B."/>
            <person name="Ren Y."/>
            <person name="Zhang Y."/>
            <person name="Wang H."/>
            <person name="Li S."/>
            <person name="Jiang F."/>
            <person name="Yin L."/>
            <person name="Zhang G."/>
            <person name="Qian W."/>
            <person name="Fan W."/>
        </authorList>
    </citation>
    <scope>NUCLEOTIDE SEQUENCE [LARGE SCALE GENOMIC DNA]</scope>
    <source>
        <strain evidence="2">SZHN2017</strain>
        <tissue evidence="2">Muscle</tissue>
    </source>
</reference>
<evidence type="ECO:0000313" key="3">
    <source>
        <dbReference type="Proteomes" id="UP000245119"/>
    </source>
</evidence>
<protein>
    <submittedName>
        <fullName evidence="2">Uncharacterized protein</fullName>
    </submittedName>
</protein>
<comment type="caution">
    <text evidence="2">The sequence shown here is derived from an EMBL/GenBank/DDBJ whole genome shotgun (WGS) entry which is preliminary data.</text>
</comment>
<feature type="compositionally biased region" description="Polar residues" evidence="1">
    <location>
        <begin position="112"/>
        <end position="121"/>
    </location>
</feature>
<dbReference type="EMBL" id="PZQS01000013">
    <property type="protein sequence ID" value="PVD19432.1"/>
    <property type="molecule type" value="Genomic_DNA"/>
</dbReference>
<feature type="region of interest" description="Disordered" evidence="1">
    <location>
        <begin position="33"/>
        <end position="76"/>
    </location>
</feature>